<comment type="subcellular location">
    <subcellularLocation>
        <location evidence="2">Cytoplasm</location>
    </subcellularLocation>
</comment>
<evidence type="ECO:0000313" key="5">
    <source>
        <dbReference type="Proteomes" id="UP000627838"/>
    </source>
</evidence>
<keyword evidence="5" id="KW-1185">Reference proteome</keyword>
<keyword evidence="1 2" id="KW-0143">Chaperone</keyword>
<keyword evidence="2" id="KW-0996">Nickel insertion</keyword>
<reference evidence="4 5" key="1">
    <citation type="submission" date="2020-10" db="EMBL/GenBank/DDBJ databases">
        <title>Sequencing the genomes of 1000 actinobacteria strains.</title>
        <authorList>
            <person name="Klenk H.-P."/>
        </authorList>
    </citation>
    <scope>NUCLEOTIDE SEQUENCE [LARGE SCALE GENOMIC DNA]</scope>
    <source>
        <strain evidence="4 5">DSM 46744</strain>
    </source>
</reference>
<evidence type="ECO:0000256" key="3">
    <source>
        <dbReference type="SAM" id="MobiDB-lite"/>
    </source>
</evidence>
<accession>A0ABR9K3Q6</accession>
<name>A0ABR9K3Q6_9ACTN</name>
<comment type="function">
    <text evidence="2">Required for maturation of urease via the functional incorporation of the urease nickel metallocenter.</text>
</comment>
<dbReference type="HAMAP" id="MF_01384">
    <property type="entry name" value="UreD"/>
    <property type="match status" value="1"/>
</dbReference>
<sequence>MHAHATLATEADGRGGTRVGVLRSGWPLLLRRTLPSPDAAPAAAWAARTADPVRVHLTAGGAAPVGGDHLRLDVSVGPGGALVLGEVSPTLLLPGPRGERSRLDVTVRVGAGAALAWLPGPVIAARGCRHRTDVRVSLAAGARLLLREETLFGRHGERPGELRQRLRVEADGRPVHDQELAVGAPGWDGPAVTAGHRAAGSLLVADPAGVPAAPGAYGRDAAAMPLPGGTGVLVGALAPDSAALRRLLDAALADLTAPADRGPRDPAAAPLPDQPSSRSPSTSR</sequence>
<dbReference type="Pfam" id="PF01774">
    <property type="entry name" value="UreD"/>
    <property type="match status" value="1"/>
</dbReference>
<comment type="caution">
    <text evidence="4">The sequence shown here is derived from an EMBL/GenBank/DDBJ whole genome shotgun (WGS) entry which is preliminary data.</text>
</comment>
<comment type="subunit">
    <text evidence="2">UreD, UreF and UreG form a complex that acts as a GTP-hydrolysis-dependent molecular chaperone, activating the urease apoprotein by helping to assemble the nickel containing metallocenter of UreC. The UreE protein probably delivers the nickel.</text>
</comment>
<evidence type="ECO:0000256" key="1">
    <source>
        <dbReference type="ARBA" id="ARBA00023186"/>
    </source>
</evidence>
<proteinExistence type="inferred from homology"/>
<evidence type="ECO:0000256" key="2">
    <source>
        <dbReference type="HAMAP-Rule" id="MF_01384"/>
    </source>
</evidence>
<dbReference type="Proteomes" id="UP000627838">
    <property type="component" value="Unassembled WGS sequence"/>
</dbReference>
<gene>
    <name evidence="2" type="primary">ureD</name>
    <name evidence="4" type="ORF">H4W34_006999</name>
</gene>
<keyword evidence="2" id="KW-0963">Cytoplasm</keyword>
<dbReference type="RefSeq" id="WP_192763087.1">
    <property type="nucleotide sequence ID" value="NZ_JADBDZ010000001.1"/>
</dbReference>
<evidence type="ECO:0000313" key="4">
    <source>
        <dbReference type="EMBL" id="MBE1537166.1"/>
    </source>
</evidence>
<comment type="similarity">
    <text evidence="2">Belongs to the UreD family.</text>
</comment>
<protein>
    <recommendedName>
        <fullName evidence="2">Urease accessory protein UreD</fullName>
    </recommendedName>
</protein>
<feature type="region of interest" description="Disordered" evidence="3">
    <location>
        <begin position="256"/>
        <end position="284"/>
    </location>
</feature>
<dbReference type="EMBL" id="JADBDZ010000001">
    <property type="protein sequence ID" value="MBE1537166.1"/>
    <property type="molecule type" value="Genomic_DNA"/>
</dbReference>
<feature type="compositionally biased region" description="Polar residues" evidence="3">
    <location>
        <begin position="274"/>
        <end position="284"/>
    </location>
</feature>
<feature type="compositionally biased region" description="Low complexity" evidence="3">
    <location>
        <begin position="256"/>
        <end position="271"/>
    </location>
</feature>
<dbReference type="InterPro" id="IPR002669">
    <property type="entry name" value="UreD"/>
</dbReference>
<organism evidence="4 5">
    <name type="scientific">Actinomadura algeriensis</name>
    <dbReference type="NCBI Taxonomy" id="1679523"/>
    <lineage>
        <taxon>Bacteria</taxon>
        <taxon>Bacillati</taxon>
        <taxon>Actinomycetota</taxon>
        <taxon>Actinomycetes</taxon>
        <taxon>Streptosporangiales</taxon>
        <taxon>Thermomonosporaceae</taxon>
        <taxon>Actinomadura</taxon>
    </lineage>
</organism>